<feature type="domain" description="HTH araC/xylS-type" evidence="4">
    <location>
        <begin position="202"/>
        <end position="299"/>
    </location>
</feature>
<reference evidence="5 6" key="1">
    <citation type="journal article" date="2015" name="Biotechnol. Bioeng.">
        <title>Genome sequence and phenotypic characterization of Caulobacter segnis.</title>
        <authorList>
            <person name="Patel S."/>
            <person name="Fletcher B."/>
            <person name="Scott D.C."/>
            <person name="Ely B."/>
        </authorList>
    </citation>
    <scope>NUCLEOTIDE SEQUENCE [LARGE SCALE GENOMIC DNA]</scope>
    <source>
        <strain evidence="5 6">TK0059</strain>
    </source>
</reference>
<evidence type="ECO:0000313" key="6">
    <source>
        <dbReference type="Proteomes" id="UP000240527"/>
    </source>
</evidence>
<dbReference type="Gene3D" id="1.10.10.60">
    <property type="entry name" value="Homeodomain-like"/>
    <property type="match status" value="2"/>
</dbReference>
<name>A0ABM6THH8_9CAUL</name>
<evidence type="ECO:0000256" key="2">
    <source>
        <dbReference type="ARBA" id="ARBA00023125"/>
    </source>
</evidence>
<dbReference type="RefSeq" id="WP_013079525.1">
    <property type="nucleotide sequence ID" value="NZ_CP027850.1"/>
</dbReference>
<keyword evidence="2" id="KW-0238">DNA-binding</keyword>
<dbReference type="Proteomes" id="UP000240527">
    <property type="component" value="Chromosome"/>
</dbReference>
<dbReference type="EMBL" id="CP027850">
    <property type="protein sequence ID" value="AVQ02573.1"/>
    <property type="molecule type" value="Genomic_DNA"/>
</dbReference>
<dbReference type="InterPro" id="IPR018060">
    <property type="entry name" value="HTH_AraC"/>
</dbReference>
<protein>
    <submittedName>
        <fullName evidence="5">AraC family transcriptional regulator</fullName>
    </submittedName>
</protein>
<dbReference type="PANTHER" id="PTHR46796:SF14">
    <property type="entry name" value="TRANSCRIPTIONAL REGULATORY PROTEIN"/>
    <property type="match status" value="1"/>
</dbReference>
<dbReference type="InterPro" id="IPR009057">
    <property type="entry name" value="Homeodomain-like_sf"/>
</dbReference>
<dbReference type="SUPFAM" id="SSF46689">
    <property type="entry name" value="Homeodomain-like"/>
    <property type="match status" value="2"/>
</dbReference>
<gene>
    <name evidence="5" type="ORF">B7G68_12390</name>
</gene>
<evidence type="ECO:0000259" key="4">
    <source>
        <dbReference type="PROSITE" id="PS01124"/>
    </source>
</evidence>
<dbReference type="Pfam" id="PF12833">
    <property type="entry name" value="HTH_18"/>
    <property type="match status" value="1"/>
</dbReference>
<keyword evidence="3" id="KW-0804">Transcription</keyword>
<proteinExistence type="predicted"/>
<dbReference type="PANTHER" id="PTHR46796">
    <property type="entry name" value="HTH-TYPE TRANSCRIPTIONAL ACTIVATOR RHAS-RELATED"/>
    <property type="match status" value="1"/>
</dbReference>
<dbReference type="InterPro" id="IPR050204">
    <property type="entry name" value="AraC_XylS_family_regulators"/>
</dbReference>
<evidence type="ECO:0000256" key="3">
    <source>
        <dbReference type="ARBA" id="ARBA00023163"/>
    </source>
</evidence>
<sequence>MTAALHRSALDAVPIDFAGGRGLTLRTRSLRKSKLQIIEVDYGDHGGGGNASFPRLEDTYLVGVRYRAEQSRTSVHNEVFDYGSPAGHSHFLYVSGVDYVELNTHSHTLELLLPRAFMREVADDLESPGPLKLGETACFIRPDPVIPRMARLVRPYLDDPTTLDPFSADSFMWAFGLYVMQRYGGLRDHRPIAGGLTSRQERMAKEWIEATLPVGTTLSELAQGCGLGVSRFARAFRISTGVTPYGWVISRRIERAKILLKASLPLAHIALACGFADQSHMSRTFKRATGMAPRTWQLASQVRVSDFG</sequence>
<accession>A0ABM6THH8</accession>
<dbReference type="PROSITE" id="PS01124">
    <property type="entry name" value="HTH_ARAC_FAMILY_2"/>
    <property type="match status" value="1"/>
</dbReference>
<evidence type="ECO:0000313" key="5">
    <source>
        <dbReference type="EMBL" id="AVQ02573.1"/>
    </source>
</evidence>
<dbReference type="SMART" id="SM00342">
    <property type="entry name" value="HTH_ARAC"/>
    <property type="match status" value="1"/>
</dbReference>
<keyword evidence="6" id="KW-1185">Reference proteome</keyword>
<evidence type="ECO:0000256" key="1">
    <source>
        <dbReference type="ARBA" id="ARBA00023015"/>
    </source>
</evidence>
<organism evidence="5 6">
    <name type="scientific">Caulobacter segnis</name>
    <dbReference type="NCBI Taxonomy" id="88688"/>
    <lineage>
        <taxon>Bacteria</taxon>
        <taxon>Pseudomonadati</taxon>
        <taxon>Pseudomonadota</taxon>
        <taxon>Alphaproteobacteria</taxon>
        <taxon>Caulobacterales</taxon>
        <taxon>Caulobacteraceae</taxon>
        <taxon>Caulobacter</taxon>
    </lineage>
</organism>
<keyword evidence="1" id="KW-0805">Transcription regulation</keyword>